<protein>
    <submittedName>
        <fullName evidence="2">Uncharacterized protein</fullName>
    </submittedName>
</protein>
<reference evidence="2" key="1">
    <citation type="submission" date="2024-05" db="EMBL/GenBank/DDBJ databases">
        <title>Whole-Genome Sequence of CFS9, a Potential Fish Probiotic Isolated from the Body Surface of Silurus asotus.</title>
        <authorList>
            <person name="Kojima M."/>
            <person name="Tobioka K."/>
            <person name="Yokota K."/>
            <person name="Nakatani H."/>
            <person name="Hori K."/>
            <person name="Tamaru Y."/>
            <person name="Okazaki F."/>
        </authorList>
    </citation>
    <scope>NUCLEOTIDE SEQUENCE</scope>
    <source>
        <strain evidence="2">CFS9</strain>
    </source>
</reference>
<name>A0AAT9GZJ2_9FLAO</name>
<accession>A0AAT9GZJ2</accession>
<organism evidence="2">
    <name type="scientific">Flavobacterium sp. CFS9</name>
    <dbReference type="NCBI Taxonomy" id="3143118"/>
    <lineage>
        <taxon>Bacteria</taxon>
        <taxon>Pseudomonadati</taxon>
        <taxon>Bacteroidota</taxon>
        <taxon>Flavobacteriia</taxon>
        <taxon>Flavobacteriales</taxon>
        <taxon>Flavobacteriaceae</taxon>
        <taxon>Flavobacterium</taxon>
    </lineage>
</organism>
<keyword evidence="1" id="KW-1133">Transmembrane helix</keyword>
<sequence length="84" mass="9863">MITEKTWEEFRKTGLLLLVNQFLHIFGWAIVINVSEEEKEKIVSAYPARVKFRGFDNKSTSEAYKNVSKYMTDNSKQLLQESEE</sequence>
<keyword evidence="1" id="KW-0472">Membrane</keyword>
<proteinExistence type="predicted"/>
<feature type="transmembrane region" description="Helical" evidence="1">
    <location>
        <begin position="15"/>
        <end position="34"/>
    </location>
</feature>
<dbReference type="AlphaFoldDB" id="A0AAT9GZJ2"/>
<evidence type="ECO:0000256" key="1">
    <source>
        <dbReference type="SAM" id="Phobius"/>
    </source>
</evidence>
<dbReference type="EMBL" id="AP031573">
    <property type="protein sequence ID" value="BFM42671.1"/>
    <property type="molecule type" value="Genomic_DNA"/>
</dbReference>
<evidence type="ECO:0000313" key="2">
    <source>
        <dbReference type="EMBL" id="BFM42671.1"/>
    </source>
</evidence>
<dbReference type="RefSeq" id="WP_369617799.1">
    <property type="nucleotide sequence ID" value="NZ_AP031573.1"/>
</dbReference>
<keyword evidence="1" id="KW-0812">Transmembrane</keyword>
<gene>
    <name evidence="2" type="ORF">CFS9_13120</name>
</gene>